<gene>
    <name evidence="2" type="ORF">LHA35_26885</name>
</gene>
<dbReference type="Proteomes" id="UP001139311">
    <property type="component" value="Unassembled WGS sequence"/>
</dbReference>
<reference evidence="2" key="1">
    <citation type="submission" date="2021-10" db="EMBL/GenBank/DDBJ databases">
        <title>Roseicella aerolatum sp. nov., isolated from aerosols of e-waste dismantling site.</title>
        <authorList>
            <person name="Qin T."/>
        </authorList>
    </citation>
    <scope>NUCLEOTIDE SEQUENCE</scope>
    <source>
        <strain evidence="2">GB24</strain>
    </source>
</reference>
<feature type="compositionally biased region" description="Basic and acidic residues" evidence="1">
    <location>
        <begin position="125"/>
        <end position="134"/>
    </location>
</feature>
<proteinExistence type="predicted"/>
<comment type="caution">
    <text evidence="2">The sequence shown here is derived from an EMBL/GenBank/DDBJ whole genome shotgun (WGS) entry which is preliminary data.</text>
</comment>
<protein>
    <submittedName>
        <fullName evidence="2">Uncharacterized protein</fullName>
    </submittedName>
</protein>
<dbReference type="EMBL" id="JAJAQI010000084">
    <property type="protein sequence ID" value="MCB4825344.1"/>
    <property type="molecule type" value="Genomic_DNA"/>
</dbReference>
<name>A0A9X1IJK9_9PROT</name>
<feature type="compositionally biased region" description="Basic residues" evidence="1">
    <location>
        <begin position="199"/>
        <end position="212"/>
    </location>
</feature>
<sequence length="212" mass="23264">MVGFRQFCLLFFESHRLQLSPEDIAAAEACGVTFQPATPAQVQRLAMQRKVFYAAGQPILATRGDGFYETAGTLQQLIEEGVQQQRDLAAWQQSEASSATGAMEPDPQLQAEAEAKAGEDVRAEVTVAVDHEAPPRPTRRRRQRPAMSTDPRPAPPAFVAPLTKPQTVAESAEAEKPVGRATMRSPQPGQRWLVAGAVRRGRAAQHWSNRQR</sequence>
<keyword evidence="3" id="KW-1185">Reference proteome</keyword>
<evidence type="ECO:0000256" key="1">
    <source>
        <dbReference type="SAM" id="MobiDB-lite"/>
    </source>
</evidence>
<accession>A0A9X1IJK9</accession>
<dbReference type="AlphaFoldDB" id="A0A9X1IJK9"/>
<evidence type="ECO:0000313" key="3">
    <source>
        <dbReference type="Proteomes" id="UP001139311"/>
    </source>
</evidence>
<evidence type="ECO:0000313" key="2">
    <source>
        <dbReference type="EMBL" id="MCB4825344.1"/>
    </source>
</evidence>
<dbReference type="RefSeq" id="WP_226614189.1">
    <property type="nucleotide sequence ID" value="NZ_JAJAQI010000084.1"/>
</dbReference>
<organism evidence="2 3">
    <name type="scientific">Roseicella aerolata</name>
    <dbReference type="NCBI Taxonomy" id="2883479"/>
    <lineage>
        <taxon>Bacteria</taxon>
        <taxon>Pseudomonadati</taxon>
        <taxon>Pseudomonadota</taxon>
        <taxon>Alphaproteobacteria</taxon>
        <taxon>Acetobacterales</taxon>
        <taxon>Roseomonadaceae</taxon>
        <taxon>Roseicella</taxon>
    </lineage>
</organism>
<feature type="region of interest" description="Disordered" evidence="1">
    <location>
        <begin position="125"/>
        <end position="212"/>
    </location>
</feature>